<keyword evidence="3" id="KW-1185">Reference proteome</keyword>
<organism evidence="2 3">
    <name type="scientific">Streptosporangium saharense</name>
    <dbReference type="NCBI Taxonomy" id="1706840"/>
    <lineage>
        <taxon>Bacteria</taxon>
        <taxon>Bacillati</taxon>
        <taxon>Actinomycetota</taxon>
        <taxon>Actinomycetes</taxon>
        <taxon>Streptosporangiales</taxon>
        <taxon>Streptosporangiaceae</taxon>
        <taxon>Streptosporangium</taxon>
    </lineage>
</organism>
<keyword evidence="2" id="KW-0413">Isomerase</keyword>
<dbReference type="GO" id="GO:0016853">
    <property type="term" value="F:isomerase activity"/>
    <property type="evidence" value="ECO:0007669"/>
    <property type="project" value="UniProtKB-KW"/>
</dbReference>
<dbReference type="InterPro" id="IPR036249">
    <property type="entry name" value="Thioredoxin-like_sf"/>
</dbReference>
<dbReference type="Proteomes" id="UP000552644">
    <property type="component" value="Unassembled WGS sequence"/>
</dbReference>
<reference evidence="2 3" key="1">
    <citation type="submission" date="2020-08" db="EMBL/GenBank/DDBJ databases">
        <title>Genomic Encyclopedia of Type Strains, Phase III (KMG-III): the genomes of soil and plant-associated and newly described type strains.</title>
        <authorList>
            <person name="Whitman W."/>
        </authorList>
    </citation>
    <scope>NUCLEOTIDE SEQUENCE [LARGE SCALE GENOMIC DNA]</scope>
    <source>
        <strain evidence="2 3">CECT 8840</strain>
    </source>
</reference>
<comment type="caution">
    <text evidence="2">The sequence shown here is derived from an EMBL/GenBank/DDBJ whole genome shotgun (WGS) entry which is preliminary data.</text>
</comment>
<evidence type="ECO:0000259" key="1">
    <source>
        <dbReference type="Pfam" id="PF01323"/>
    </source>
</evidence>
<dbReference type="EMBL" id="JACHJP010000001">
    <property type="protein sequence ID" value="MBB4914293.1"/>
    <property type="molecule type" value="Genomic_DNA"/>
</dbReference>
<protein>
    <submittedName>
        <fullName evidence="2">Putative DsbA family dithiol-disulfide isomerase</fullName>
    </submittedName>
</protein>
<name>A0A7W7VL76_9ACTN</name>
<dbReference type="Gene3D" id="3.40.30.10">
    <property type="entry name" value="Glutaredoxin"/>
    <property type="match status" value="1"/>
</dbReference>
<dbReference type="Pfam" id="PF01323">
    <property type="entry name" value="DSBA"/>
    <property type="match status" value="1"/>
</dbReference>
<sequence>MSTDNQTRTVEVYADVLCPWSYIGKRRLETALAGTEGRERLEIVWRSYELSPDEGRTPGRTAAEAMGDWWGDQGTARVELIHTLGRAEGVAIDLTLARPVNTFDAHRLRHLAADHGLADEVMERLLRAYLCEGRNVSDPEVLESVGVEAGLDAAQVRALLDGDAYAQDVRADERRAKERGVNGVPMLIVDDRPPVTGIQPPADLTRLLQDALRPASVAGD</sequence>
<dbReference type="SUPFAM" id="SSF52833">
    <property type="entry name" value="Thioredoxin-like"/>
    <property type="match status" value="1"/>
</dbReference>
<dbReference type="PANTHER" id="PTHR13887">
    <property type="entry name" value="GLUTATHIONE S-TRANSFERASE KAPPA"/>
    <property type="match status" value="1"/>
</dbReference>
<gene>
    <name evidence="2" type="ORF">FHS44_001365</name>
</gene>
<dbReference type="PANTHER" id="PTHR13887:SF41">
    <property type="entry name" value="THIOREDOXIN SUPERFAMILY PROTEIN"/>
    <property type="match status" value="1"/>
</dbReference>
<accession>A0A7W7VL76</accession>
<dbReference type="CDD" id="cd03024">
    <property type="entry name" value="DsbA_FrnE"/>
    <property type="match status" value="1"/>
</dbReference>
<evidence type="ECO:0000313" key="3">
    <source>
        <dbReference type="Proteomes" id="UP000552644"/>
    </source>
</evidence>
<evidence type="ECO:0000313" key="2">
    <source>
        <dbReference type="EMBL" id="MBB4914293.1"/>
    </source>
</evidence>
<dbReference type="GO" id="GO:0016491">
    <property type="term" value="F:oxidoreductase activity"/>
    <property type="evidence" value="ECO:0007669"/>
    <property type="project" value="InterPro"/>
</dbReference>
<dbReference type="InterPro" id="IPR001853">
    <property type="entry name" value="DSBA-like_thioredoxin_dom"/>
</dbReference>
<proteinExistence type="predicted"/>
<feature type="domain" description="DSBA-like thioredoxin" evidence="1">
    <location>
        <begin position="9"/>
        <end position="208"/>
    </location>
</feature>
<dbReference type="RefSeq" id="WP_184712969.1">
    <property type="nucleotide sequence ID" value="NZ_JACHJP010000001.1"/>
</dbReference>
<dbReference type="AlphaFoldDB" id="A0A7W7VL76"/>